<name>A0ABT6NG97_9FIRM</name>
<comment type="caution">
    <text evidence="5">The sequence shown here is derived from an EMBL/GenBank/DDBJ whole genome shotgun (WGS) entry which is preliminary data.</text>
</comment>
<reference evidence="5 6" key="1">
    <citation type="submission" date="2023-04" db="EMBL/GenBank/DDBJ databases">
        <title>Fusibacter bizertensis strain WBS, isolated from littoral bottom sediments of the Arctic seas - biochemical and genomic analysis.</title>
        <authorList>
            <person name="Brioukhanov A.L."/>
        </authorList>
    </citation>
    <scope>NUCLEOTIDE SEQUENCE [LARGE SCALE GENOMIC DNA]</scope>
    <source>
        <strain evidence="5 6">WBS</strain>
    </source>
</reference>
<evidence type="ECO:0000256" key="2">
    <source>
        <dbReference type="ARBA" id="ARBA00023002"/>
    </source>
</evidence>
<evidence type="ECO:0000313" key="6">
    <source>
        <dbReference type="Proteomes" id="UP001158045"/>
    </source>
</evidence>
<dbReference type="PANTHER" id="PTHR32154">
    <property type="entry name" value="PYRUVATE-FLAVODOXIN OXIDOREDUCTASE-RELATED"/>
    <property type="match status" value="1"/>
</dbReference>
<dbReference type="EMBL" id="JARYZI010000012">
    <property type="protein sequence ID" value="MDH8679461.1"/>
    <property type="molecule type" value="Genomic_DNA"/>
</dbReference>
<dbReference type="Gene3D" id="3.40.50.920">
    <property type="match status" value="1"/>
</dbReference>
<feature type="domain" description="Pyruvate flavodoxin/ferredoxin oxidoreductase pyrimidine binding" evidence="3">
    <location>
        <begin position="15"/>
        <end position="238"/>
    </location>
</feature>
<sequence>MARRFVSGNDAVAEGVRLARPHVISAYPITPQTIVVERLSEFVEDGSLQSIYMHVESEHSALAAAMGVSSVGARAFTATSSQGLLYMAENLPYASGARMPIVMMNANRALATPWNIYGDQMDSMFMLNSGWIQVYVEDAQEALDMMIQAYKIAEDPKVLTPFMVNLDGFVLTHTYEVVDIPTQEEVDAFLPPINLSENIMSMEAPKSLCITAGNNYNMEFKIKQNEEMIESISVIEQVDAAFEKQFGRGYNGLLETVDCEDADVILVTTGSITGTARMVQKTLRAEGKKVGLLKLRYLRPFPTKALTEALKNAKVVGVVDKNISFGYEGTIFTNVNSALMQEGASQKVDNFICGLGGRDVTKENIHEMYEKMLVHLETSADVNDANVASKPQDRIHYMNVRCAL</sequence>
<proteinExistence type="inferred from homology"/>
<dbReference type="RefSeq" id="WP_281095357.1">
    <property type="nucleotide sequence ID" value="NZ_JARYZI010000012.1"/>
</dbReference>
<comment type="similarity">
    <text evidence="1">Belongs to the pyruvate:ferredoxin/flavodoxin oxidoreductase family.</text>
</comment>
<evidence type="ECO:0000256" key="1">
    <source>
        <dbReference type="ARBA" id="ARBA00009032"/>
    </source>
</evidence>
<dbReference type="SUPFAM" id="SSF52518">
    <property type="entry name" value="Thiamin diphosphate-binding fold (THDP-binding)"/>
    <property type="match status" value="1"/>
</dbReference>
<dbReference type="SUPFAM" id="SSF52922">
    <property type="entry name" value="TK C-terminal domain-like"/>
    <property type="match status" value="1"/>
</dbReference>
<keyword evidence="2" id="KW-0560">Oxidoreductase</keyword>
<gene>
    <name evidence="5" type="ORF">QE109_14985</name>
</gene>
<dbReference type="Proteomes" id="UP001158045">
    <property type="component" value="Unassembled WGS sequence"/>
</dbReference>
<protein>
    <submittedName>
        <fullName evidence="5">Transketolase C-terminal domain-containing protein</fullName>
    </submittedName>
</protein>
<dbReference type="InterPro" id="IPR009014">
    <property type="entry name" value="Transketo_C/PFOR_II"/>
</dbReference>
<evidence type="ECO:0000313" key="5">
    <source>
        <dbReference type="EMBL" id="MDH8679461.1"/>
    </source>
</evidence>
<evidence type="ECO:0000259" key="3">
    <source>
        <dbReference type="Pfam" id="PF01855"/>
    </source>
</evidence>
<dbReference type="Pfam" id="PF01855">
    <property type="entry name" value="POR_N"/>
    <property type="match status" value="1"/>
</dbReference>
<accession>A0ABT6NG97</accession>
<evidence type="ECO:0000259" key="4">
    <source>
        <dbReference type="Pfam" id="PF17147"/>
    </source>
</evidence>
<organism evidence="5 6">
    <name type="scientific">Fusibacter bizertensis</name>
    <dbReference type="NCBI Taxonomy" id="1488331"/>
    <lineage>
        <taxon>Bacteria</taxon>
        <taxon>Bacillati</taxon>
        <taxon>Bacillota</taxon>
        <taxon>Clostridia</taxon>
        <taxon>Eubacteriales</taxon>
        <taxon>Eubacteriales Family XII. Incertae Sedis</taxon>
        <taxon>Fusibacter</taxon>
    </lineage>
</organism>
<dbReference type="InterPro" id="IPR033412">
    <property type="entry name" value="PFOR_II"/>
</dbReference>
<dbReference type="InterPro" id="IPR029061">
    <property type="entry name" value="THDP-binding"/>
</dbReference>
<keyword evidence="6" id="KW-1185">Reference proteome</keyword>
<dbReference type="Gene3D" id="3.40.50.970">
    <property type="match status" value="1"/>
</dbReference>
<dbReference type="InterPro" id="IPR002880">
    <property type="entry name" value="Pyrv_Fd/Flavodoxin_OxRdtase_N"/>
</dbReference>
<dbReference type="Pfam" id="PF17147">
    <property type="entry name" value="PFOR_II"/>
    <property type="match status" value="1"/>
</dbReference>
<dbReference type="InterPro" id="IPR050722">
    <property type="entry name" value="Pyruvate:ferred/Flavod_OxRd"/>
</dbReference>
<dbReference type="CDD" id="cd07034">
    <property type="entry name" value="TPP_PYR_PFOR_IOR-alpha_like"/>
    <property type="match status" value="1"/>
</dbReference>
<feature type="domain" description="Pyruvate:ferredoxin oxidoreductase core" evidence="4">
    <location>
        <begin position="262"/>
        <end position="365"/>
    </location>
</feature>
<dbReference type="PANTHER" id="PTHR32154:SF0">
    <property type="entry name" value="PYRUVATE-FLAVODOXIN OXIDOREDUCTASE-RELATED"/>
    <property type="match status" value="1"/>
</dbReference>